<comment type="caution">
    <text evidence="9">The sequence shown here is derived from an EMBL/GenBank/DDBJ whole genome shotgun (WGS) entry which is preliminary data.</text>
</comment>
<dbReference type="GO" id="GO:0003917">
    <property type="term" value="F:DNA topoisomerase type I (single strand cut, ATP-independent) activity"/>
    <property type="evidence" value="ECO:0007669"/>
    <property type="project" value="UniProtKB-EC"/>
</dbReference>
<proteinExistence type="inferred from homology"/>
<dbReference type="GO" id="GO:0003677">
    <property type="term" value="F:DNA binding"/>
    <property type="evidence" value="ECO:0007669"/>
    <property type="project" value="UniProtKB-KW"/>
</dbReference>
<organism evidence="9 10">
    <name type="scientific">Algoriphagus iocasae</name>
    <dbReference type="NCBI Taxonomy" id="1836499"/>
    <lineage>
        <taxon>Bacteria</taxon>
        <taxon>Pseudomonadati</taxon>
        <taxon>Bacteroidota</taxon>
        <taxon>Cytophagia</taxon>
        <taxon>Cytophagales</taxon>
        <taxon>Cyclobacteriaceae</taxon>
        <taxon>Algoriphagus</taxon>
    </lineage>
</organism>
<evidence type="ECO:0000259" key="8">
    <source>
        <dbReference type="Pfam" id="PF21338"/>
    </source>
</evidence>
<dbReference type="Gene3D" id="1.10.132.120">
    <property type="match status" value="1"/>
</dbReference>
<keyword evidence="5" id="KW-0238">DNA-binding</keyword>
<sequence>MSELPEKLVYVNEGYPGFLRKKSGKGFVYVDKKGDKIAKKKVLQRIQQLVIPPMWKEVWVCKSPNGHLQATGLDDRGRKQYLYHEEYIRFRQESKYEKMSEFGKKLPQIRKSLEADLRKKGWPREKILAVVVMMLDEYYIRIGNKYYERENKTYGLTTLRRKHVVQENGKLTLSYRAKSGKDRKIPVESKRLIRLIKRISEIPGYELFKYKACDGSYHCVGSKDVNEYLLEISGVPFTAKDFRTWGGTVLSLDHYEECAKLVEESPQRKLEATIVKKVSEVLGNTVAVCRKYYIHPMVMQVLLDGELKRYQKHKLKNVQDQDQLSENEQTVLKILQAKK</sequence>
<name>A0A841MX13_9BACT</name>
<dbReference type="GO" id="GO:0006265">
    <property type="term" value="P:DNA topological change"/>
    <property type="evidence" value="ECO:0007669"/>
    <property type="project" value="InterPro"/>
</dbReference>
<protein>
    <recommendedName>
        <fullName evidence="3">DNA topoisomerase</fullName>
        <ecNumber evidence="3">5.6.2.1</ecNumber>
    </recommendedName>
</protein>
<dbReference type="EC" id="5.6.2.1" evidence="3"/>
<dbReference type="Gene3D" id="3.90.15.10">
    <property type="entry name" value="Topoisomerase I, Chain A, domain 3"/>
    <property type="match status" value="1"/>
</dbReference>
<feature type="domain" description="DNA topoisomerase I catalytic core eukaryotic-type" evidence="7">
    <location>
        <begin position="91"/>
        <end position="314"/>
    </location>
</feature>
<dbReference type="Proteomes" id="UP000588604">
    <property type="component" value="Unassembled WGS sequence"/>
</dbReference>
<evidence type="ECO:0000259" key="7">
    <source>
        <dbReference type="Pfam" id="PF01028"/>
    </source>
</evidence>
<reference evidence="9 10" key="1">
    <citation type="submission" date="2020-08" db="EMBL/GenBank/DDBJ databases">
        <title>Genomic Encyclopedia of Type Strains, Phase IV (KMG-IV): sequencing the most valuable type-strain genomes for metagenomic binning, comparative biology and taxonomic classification.</title>
        <authorList>
            <person name="Goeker M."/>
        </authorList>
    </citation>
    <scope>NUCLEOTIDE SEQUENCE [LARGE SCALE GENOMIC DNA]</scope>
    <source>
        <strain evidence="9 10">DSM 102044</strain>
    </source>
</reference>
<keyword evidence="10" id="KW-1185">Reference proteome</keyword>
<dbReference type="PRINTS" id="PR00416">
    <property type="entry name" value="EUTPISMRASEI"/>
</dbReference>
<keyword evidence="4" id="KW-0799">Topoisomerase</keyword>
<dbReference type="PROSITE" id="PS52038">
    <property type="entry name" value="TOPO_IB_2"/>
    <property type="match status" value="1"/>
</dbReference>
<dbReference type="InterPro" id="IPR013500">
    <property type="entry name" value="TopoI_cat_euk"/>
</dbReference>
<evidence type="ECO:0000256" key="2">
    <source>
        <dbReference type="ARBA" id="ARBA00006645"/>
    </source>
</evidence>
<feature type="domain" description="DNA topoisomerase IB N-terminal" evidence="8">
    <location>
        <begin position="26"/>
        <end position="74"/>
    </location>
</feature>
<dbReference type="EMBL" id="JACIJO010000002">
    <property type="protein sequence ID" value="MBB6327015.1"/>
    <property type="molecule type" value="Genomic_DNA"/>
</dbReference>
<dbReference type="Pfam" id="PF21338">
    <property type="entry name" value="Top1B_N_bact"/>
    <property type="match status" value="1"/>
</dbReference>
<gene>
    <name evidence="9" type="ORF">FHS59_002643</name>
</gene>
<evidence type="ECO:0000256" key="5">
    <source>
        <dbReference type="ARBA" id="ARBA00023125"/>
    </source>
</evidence>
<dbReference type="AlphaFoldDB" id="A0A841MX13"/>
<dbReference type="InterPro" id="IPR049331">
    <property type="entry name" value="Top1B_N_bact"/>
</dbReference>
<dbReference type="InterPro" id="IPR035447">
    <property type="entry name" value="DNA_topo_I_N_sf"/>
</dbReference>
<dbReference type="SUPFAM" id="SSF55869">
    <property type="entry name" value="DNA topoisomerase I domain"/>
    <property type="match status" value="1"/>
</dbReference>
<comment type="catalytic activity">
    <reaction evidence="1">
        <text>ATP-independent breakage of single-stranded DNA, followed by passage and rejoining.</text>
        <dbReference type="EC" id="5.6.2.1"/>
    </reaction>
</comment>
<dbReference type="InterPro" id="IPR014711">
    <property type="entry name" value="TopoI_cat_a-hlx-sub_euk"/>
</dbReference>
<dbReference type="SUPFAM" id="SSF56349">
    <property type="entry name" value="DNA breaking-rejoining enzymes"/>
    <property type="match status" value="1"/>
</dbReference>
<dbReference type="InterPro" id="IPR011010">
    <property type="entry name" value="DNA_brk_join_enz"/>
</dbReference>
<dbReference type="RefSeq" id="WP_184495569.1">
    <property type="nucleotide sequence ID" value="NZ_JACIJO010000002.1"/>
</dbReference>
<dbReference type="Pfam" id="PF01028">
    <property type="entry name" value="Topoisom_I"/>
    <property type="match status" value="1"/>
</dbReference>
<evidence type="ECO:0000313" key="9">
    <source>
        <dbReference type="EMBL" id="MBB6327015.1"/>
    </source>
</evidence>
<evidence type="ECO:0000256" key="4">
    <source>
        <dbReference type="ARBA" id="ARBA00023029"/>
    </source>
</evidence>
<accession>A0A841MX13</accession>
<dbReference type="InterPro" id="IPR001631">
    <property type="entry name" value="TopoI"/>
</dbReference>
<dbReference type="Gene3D" id="3.30.66.10">
    <property type="entry name" value="DNA topoisomerase I domain"/>
    <property type="match status" value="1"/>
</dbReference>
<keyword evidence="6 9" id="KW-0413">Isomerase</keyword>
<evidence type="ECO:0000256" key="6">
    <source>
        <dbReference type="ARBA" id="ARBA00023235"/>
    </source>
</evidence>
<comment type="similarity">
    <text evidence="2">Belongs to the type IB topoisomerase family.</text>
</comment>
<evidence type="ECO:0000256" key="3">
    <source>
        <dbReference type="ARBA" id="ARBA00012891"/>
    </source>
</evidence>
<evidence type="ECO:0000256" key="1">
    <source>
        <dbReference type="ARBA" id="ARBA00000213"/>
    </source>
</evidence>
<evidence type="ECO:0000313" key="10">
    <source>
        <dbReference type="Proteomes" id="UP000588604"/>
    </source>
</evidence>